<protein>
    <submittedName>
        <fullName evidence="3">Thiosulfate-binding protein SoxY</fullName>
    </submittedName>
</protein>
<evidence type="ECO:0000313" key="4">
    <source>
        <dbReference type="Proteomes" id="UP000242133"/>
    </source>
</evidence>
<dbReference type="PIRSF" id="PIRSF010312">
    <property type="entry name" value="Sulphur_oxidation_SoxY"/>
    <property type="match status" value="1"/>
</dbReference>
<keyword evidence="4" id="KW-1185">Reference proteome</keyword>
<dbReference type="NCBIfam" id="TIGR04488">
    <property type="entry name" value="SoxY_true_GGCGG"/>
    <property type="match status" value="1"/>
</dbReference>
<dbReference type="RefSeq" id="WP_106591986.1">
    <property type="nucleotide sequence ID" value="NZ_PYGI01000013.1"/>
</dbReference>
<keyword evidence="1" id="KW-0732">Signal</keyword>
<evidence type="ECO:0000259" key="2">
    <source>
        <dbReference type="Pfam" id="PF13501"/>
    </source>
</evidence>
<dbReference type="InterPro" id="IPR006311">
    <property type="entry name" value="TAT_signal"/>
</dbReference>
<dbReference type="NCBIfam" id="TIGR01409">
    <property type="entry name" value="TAT_signal_seq"/>
    <property type="match status" value="1"/>
</dbReference>
<organism evidence="3 4">
    <name type="scientific">Marinobacterium halophilum</name>
    <dbReference type="NCBI Taxonomy" id="267374"/>
    <lineage>
        <taxon>Bacteria</taxon>
        <taxon>Pseudomonadati</taxon>
        <taxon>Pseudomonadota</taxon>
        <taxon>Gammaproteobacteria</taxon>
        <taxon>Oceanospirillales</taxon>
        <taxon>Oceanospirillaceae</taxon>
        <taxon>Marinobacterium</taxon>
    </lineage>
</organism>
<dbReference type="PROSITE" id="PS51318">
    <property type="entry name" value="TAT"/>
    <property type="match status" value="1"/>
</dbReference>
<dbReference type="InterPro" id="IPR016568">
    <property type="entry name" value="Sulphur_oxidation_SoxY"/>
</dbReference>
<comment type="caution">
    <text evidence="3">The sequence shown here is derived from an EMBL/GenBank/DDBJ whole genome shotgun (WGS) entry which is preliminary data.</text>
</comment>
<gene>
    <name evidence="3" type="ORF">CLV44_11327</name>
</gene>
<dbReference type="InterPro" id="IPR032711">
    <property type="entry name" value="SoxY"/>
</dbReference>
<dbReference type="InterPro" id="IPR038162">
    <property type="entry name" value="SoxY_sf"/>
</dbReference>
<dbReference type="Gene3D" id="2.60.40.2470">
    <property type="entry name" value="SoxY domain"/>
    <property type="match status" value="1"/>
</dbReference>
<dbReference type="InterPro" id="IPR019546">
    <property type="entry name" value="TAT_signal_bac_arc"/>
</dbReference>
<dbReference type="Pfam" id="PF13501">
    <property type="entry name" value="SoxY"/>
    <property type="match status" value="1"/>
</dbReference>
<dbReference type="OrthoDB" id="9798154at2"/>
<evidence type="ECO:0000256" key="1">
    <source>
        <dbReference type="ARBA" id="ARBA00022729"/>
    </source>
</evidence>
<dbReference type="Proteomes" id="UP000242133">
    <property type="component" value="Unassembled WGS sequence"/>
</dbReference>
<accession>A0A2P8EUS5</accession>
<evidence type="ECO:0000313" key="3">
    <source>
        <dbReference type="EMBL" id="PSL13198.1"/>
    </source>
</evidence>
<dbReference type="EMBL" id="PYGI01000013">
    <property type="protein sequence ID" value="PSL13198.1"/>
    <property type="molecule type" value="Genomic_DNA"/>
</dbReference>
<reference evidence="3 4" key="1">
    <citation type="submission" date="2018-03" db="EMBL/GenBank/DDBJ databases">
        <title>Genomic Encyclopedia of Archaeal and Bacterial Type Strains, Phase II (KMG-II): from individual species to whole genera.</title>
        <authorList>
            <person name="Goeker M."/>
        </authorList>
    </citation>
    <scope>NUCLEOTIDE SEQUENCE [LARGE SCALE GENOMIC DNA]</scope>
    <source>
        <strain evidence="3 4">DSM 17586</strain>
    </source>
</reference>
<dbReference type="AlphaFoldDB" id="A0A2P8EUS5"/>
<feature type="domain" description="Ig-like SoxY" evidence="2">
    <location>
        <begin position="48"/>
        <end position="151"/>
    </location>
</feature>
<name>A0A2P8EUS5_9GAMM</name>
<proteinExistence type="predicted"/>
<sequence>MSMNRRSLIKVVAAGGALMGLGLLMPRMAMAAWAKEAFEAKEQNTAIKSLYGDAELTESAEVILDAPDIAENGAVVPVTVSTGMANVESMSIFIENNPSPLAAQFIIPEGTAADVSTRVRMGKTTNVTAVVKADGKLYSATKEVKVTIGGCGG</sequence>